<keyword evidence="3" id="KW-1185">Reference proteome</keyword>
<comment type="caution">
    <text evidence="2">The sequence shown here is derived from an EMBL/GenBank/DDBJ whole genome shotgun (WGS) entry which is preliminary data.</text>
</comment>
<feature type="region of interest" description="Disordered" evidence="1">
    <location>
        <begin position="198"/>
        <end position="219"/>
    </location>
</feature>
<sequence>MQTTYVPRLEAQCHTDTMPRPDLSEPEYLRHIEHLAREIVNAASTEGWLTYADDPDEATPLQRMVNETARQLRHYHFDTDGCLDEERSLLRLAGVVLLRPDAVPLGMEESYTEVCVGLGVDARPEGWAIWNTWAEDGQSLSIVLVDVEATEGLLMNWKRGVEAYPLTPLPAQVVSARQGWLTPMTLSPLSARRLGVIQPVSRKAPTNPNASGGGAPTPK</sequence>
<dbReference type="RefSeq" id="WP_344895472.1">
    <property type="nucleotide sequence ID" value="NZ_BAAAWD010000007.1"/>
</dbReference>
<reference evidence="3" key="1">
    <citation type="journal article" date="2019" name="Int. J. Syst. Evol. Microbiol.">
        <title>The Global Catalogue of Microorganisms (GCM) 10K type strain sequencing project: providing services to taxonomists for standard genome sequencing and annotation.</title>
        <authorList>
            <consortium name="The Broad Institute Genomics Platform"/>
            <consortium name="The Broad Institute Genome Sequencing Center for Infectious Disease"/>
            <person name="Wu L."/>
            <person name="Ma J."/>
        </authorList>
    </citation>
    <scope>NUCLEOTIDE SEQUENCE [LARGE SCALE GENOMIC DNA]</scope>
    <source>
        <strain evidence="3">JCM 3106</strain>
    </source>
</reference>
<evidence type="ECO:0000256" key="1">
    <source>
        <dbReference type="SAM" id="MobiDB-lite"/>
    </source>
</evidence>
<name>A0ABP6KJR7_9ACTN</name>
<evidence type="ECO:0000313" key="2">
    <source>
        <dbReference type="EMBL" id="GAA3008618.1"/>
    </source>
</evidence>
<accession>A0ABP6KJR7</accession>
<proteinExistence type="predicted"/>
<organism evidence="2 3">
    <name type="scientific">Streptosporangium longisporum</name>
    <dbReference type="NCBI Taxonomy" id="46187"/>
    <lineage>
        <taxon>Bacteria</taxon>
        <taxon>Bacillati</taxon>
        <taxon>Actinomycetota</taxon>
        <taxon>Actinomycetes</taxon>
        <taxon>Streptosporangiales</taxon>
        <taxon>Streptosporangiaceae</taxon>
        <taxon>Streptosporangium</taxon>
    </lineage>
</organism>
<protein>
    <submittedName>
        <fullName evidence="2">Uncharacterized protein</fullName>
    </submittedName>
</protein>
<gene>
    <name evidence="2" type="ORF">GCM10017559_33730</name>
</gene>
<evidence type="ECO:0000313" key="3">
    <source>
        <dbReference type="Proteomes" id="UP001499930"/>
    </source>
</evidence>
<dbReference type="Proteomes" id="UP001499930">
    <property type="component" value="Unassembled WGS sequence"/>
</dbReference>
<dbReference type="EMBL" id="BAAAWD010000007">
    <property type="protein sequence ID" value="GAA3008618.1"/>
    <property type="molecule type" value="Genomic_DNA"/>
</dbReference>